<dbReference type="Proteomes" id="UP000193719">
    <property type="component" value="Unassembled WGS sequence"/>
</dbReference>
<evidence type="ECO:0000256" key="11">
    <source>
        <dbReference type="SAM" id="MobiDB-lite"/>
    </source>
</evidence>
<gene>
    <name evidence="13" type="ORF">BCR36DRAFT_579607</name>
</gene>
<proteinExistence type="inferred from homology"/>
<dbReference type="GO" id="GO:0005786">
    <property type="term" value="C:signal recognition particle, endoplasmic reticulum targeting"/>
    <property type="evidence" value="ECO:0007669"/>
    <property type="project" value="UniProtKB-UniRule"/>
</dbReference>
<keyword evidence="8 9" id="KW-0687">Ribonucleoprotein</keyword>
<protein>
    <recommendedName>
        <fullName evidence="4 9">Signal recognition particle subunit SRP72</fullName>
    </recommendedName>
</protein>
<dbReference type="InterPro" id="IPR011990">
    <property type="entry name" value="TPR-like_helical_dom_sf"/>
</dbReference>
<feature type="coiled-coil region" evidence="10">
    <location>
        <begin position="192"/>
        <end position="219"/>
    </location>
</feature>
<dbReference type="GO" id="GO:0043022">
    <property type="term" value="F:ribosome binding"/>
    <property type="evidence" value="ECO:0007669"/>
    <property type="project" value="TreeGrafter"/>
</dbReference>
<evidence type="ECO:0000256" key="6">
    <source>
        <dbReference type="ARBA" id="ARBA00022824"/>
    </source>
</evidence>
<evidence type="ECO:0000313" key="13">
    <source>
        <dbReference type="EMBL" id="ORX60161.1"/>
    </source>
</evidence>
<keyword evidence="10" id="KW-0175">Coiled coil</keyword>
<keyword evidence="6" id="KW-0256">Endoplasmic reticulum</keyword>
<dbReference type="InterPro" id="IPR013699">
    <property type="entry name" value="Signal_recog_part_SRP72_RNA-bd"/>
</dbReference>
<dbReference type="GO" id="GO:0008312">
    <property type="term" value="F:7S RNA binding"/>
    <property type="evidence" value="ECO:0007669"/>
    <property type="project" value="InterPro"/>
</dbReference>
<dbReference type="PANTHER" id="PTHR14094">
    <property type="entry name" value="SIGNAL RECOGNITION PARTICLE 72"/>
    <property type="match status" value="1"/>
</dbReference>
<evidence type="ECO:0000256" key="4">
    <source>
        <dbReference type="ARBA" id="ARBA00018350"/>
    </source>
</evidence>
<dbReference type="PIRSF" id="PIRSF038922">
    <property type="entry name" value="SRP72"/>
    <property type="match status" value="1"/>
</dbReference>
<name>A0A1Y1VNF7_9FUNG</name>
<keyword evidence="14" id="KW-1185">Reference proteome</keyword>
<evidence type="ECO:0000256" key="8">
    <source>
        <dbReference type="ARBA" id="ARBA00023274"/>
    </source>
</evidence>
<dbReference type="GO" id="GO:0005783">
    <property type="term" value="C:endoplasmic reticulum"/>
    <property type="evidence" value="ECO:0007669"/>
    <property type="project" value="UniProtKB-SubCell"/>
</dbReference>
<dbReference type="OrthoDB" id="5421607at2759"/>
<keyword evidence="5 9" id="KW-0963">Cytoplasm</keyword>
<dbReference type="SUPFAM" id="SSF48452">
    <property type="entry name" value="TPR-like"/>
    <property type="match status" value="3"/>
</dbReference>
<feature type="compositionally biased region" description="Basic residues" evidence="11">
    <location>
        <begin position="553"/>
        <end position="563"/>
    </location>
</feature>
<organism evidence="13 14">
    <name type="scientific">Piromyces finnis</name>
    <dbReference type="NCBI Taxonomy" id="1754191"/>
    <lineage>
        <taxon>Eukaryota</taxon>
        <taxon>Fungi</taxon>
        <taxon>Fungi incertae sedis</taxon>
        <taxon>Chytridiomycota</taxon>
        <taxon>Chytridiomycota incertae sedis</taxon>
        <taxon>Neocallimastigomycetes</taxon>
        <taxon>Neocallimastigales</taxon>
        <taxon>Neocallimastigaceae</taxon>
        <taxon>Piromyces</taxon>
    </lineage>
</organism>
<keyword evidence="7 9" id="KW-0733">Signal recognition particle</keyword>
<dbReference type="EMBL" id="MCFH01000002">
    <property type="protein sequence ID" value="ORX60161.1"/>
    <property type="molecule type" value="Genomic_DNA"/>
</dbReference>
<sequence>MADDINTKVQKLFTELERLCQQEEYKKILLTCDKILKLIPNDIDALKAKVITHIHLGEYQKAIDIIEKAENPSSLLFELSYSCYRSDKLEKALEQVSNLLDDDSIDENLKNQCLQLKAQILYRMEKHYDALQIYQDILKNTDEEDPYYEEILSNYYAVKSAFKYYDNVTIIDDGIKENSTSTYELAYNSACILIAEEQYDEAEKLLETAKSICREALLEEDYAEVEIEEELSIIIVQLAYVKQLKGNTKQANDLFQSVLKLKSADEVVSAIALNNIIAIRKENDIMDSSKKYRSVSSPALNNKLTTAQKKSIEINGVLLSLYMNKYSAALEQADVLMKKYPEEEVLKLIKPAILYRQKNTYGALKELENHFNDNKTSLKLCLNIAQFKIMEEKYEDALKTVDTYIKCSNIEVDDYPGLLSLVLWLNEKCGNIEKSLELLQTYIDKNDDNEDQALVKKLIDFKLHCNNPEDAAKDYEKLVKADPTNVQAISGLVIALSKFNIEKAEEYEQFLQTDQLSELVKSLNIDDLETSYASTKTYKKMVNQSIANNEKPRVKKPRKRKPFVPKNFIPNFKPDPERWLPKYERSTYKNKRKNLNKGPQGASIAGGGIGGTRSANIGGGKFIPLVEKVEKPESPVEEVKKTPPKPAPKKKNQQKKKKGKGRK</sequence>
<comment type="caution">
    <text evidence="13">The sequence shown here is derived from an EMBL/GenBank/DDBJ whole genome shotgun (WGS) entry which is preliminary data.</text>
</comment>
<feature type="compositionally biased region" description="Basic and acidic residues" evidence="11">
    <location>
        <begin position="627"/>
        <end position="641"/>
    </location>
</feature>
<evidence type="ECO:0000256" key="5">
    <source>
        <dbReference type="ARBA" id="ARBA00022490"/>
    </source>
</evidence>
<evidence type="ECO:0000259" key="12">
    <source>
        <dbReference type="Pfam" id="PF08492"/>
    </source>
</evidence>
<evidence type="ECO:0000256" key="3">
    <source>
        <dbReference type="ARBA" id="ARBA00007676"/>
    </source>
</evidence>
<dbReference type="Gene3D" id="1.25.40.10">
    <property type="entry name" value="Tetratricopeptide repeat domain"/>
    <property type="match status" value="3"/>
</dbReference>
<comment type="similarity">
    <text evidence="3 9">Belongs to the SRP72 family.</text>
</comment>
<dbReference type="InterPro" id="IPR026270">
    <property type="entry name" value="SRP72"/>
</dbReference>
<dbReference type="STRING" id="1754191.A0A1Y1VNF7"/>
<reference evidence="13 14" key="1">
    <citation type="submission" date="2016-08" db="EMBL/GenBank/DDBJ databases">
        <title>Genomes of anaerobic fungi encode conserved fungal cellulosomes for biomass hydrolysis.</title>
        <authorList>
            <consortium name="DOE Joint Genome Institute"/>
            <person name="Haitjema C.H."/>
            <person name="Gilmore S.P."/>
            <person name="Henske J.K."/>
            <person name="Solomon K.V."/>
            <person name="De Groot R."/>
            <person name="Kuo A."/>
            <person name="Mondo S.J."/>
            <person name="Salamov A.A."/>
            <person name="Labutti K."/>
            <person name="Zhao Z."/>
            <person name="Chiniquy J."/>
            <person name="Barry K."/>
            <person name="Brewer H.M."/>
            <person name="Purvine S.O."/>
            <person name="Wright A.T."/>
            <person name="Boxma B."/>
            <person name="Van Alen T."/>
            <person name="Hackstein J.H."/>
            <person name="Baker S.E."/>
            <person name="Grigoriev I.V."/>
            <person name="O'Malley M.A."/>
        </authorList>
    </citation>
    <scope>NUCLEOTIDE SEQUENCE [LARGE SCALE GENOMIC DNA]</scope>
    <source>
        <strain evidence="14">finn</strain>
    </source>
</reference>
<feature type="compositionally biased region" description="Gly residues" evidence="11">
    <location>
        <begin position="604"/>
        <end position="621"/>
    </location>
</feature>
<comment type="subcellular location">
    <subcellularLocation>
        <location evidence="2 9">Cytoplasm</location>
    </subcellularLocation>
    <subcellularLocation>
        <location evidence="1">Endoplasmic reticulum</location>
    </subcellularLocation>
</comment>
<reference evidence="13 14" key="2">
    <citation type="submission" date="2016-08" db="EMBL/GenBank/DDBJ databases">
        <title>Pervasive Adenine N6-methylation of Active Genes in Fungi.</title>
        <authorList>
            <consortium name="DOE Joint Genome Institute"/>
            <person name="Mondo S.J."/>
            <person name="Dannebaum R.O."/>
            <person name="Kuo R.C."/>
            <person name="Labutti K."/>
            <person name="Haridas S."/>
            <person name="Kuo A."/>
            <person name="Salamov A."/>
            <person name="Ahrendt S.R."/>
            <person name="Lipzen A."/>
            <person name="Sullivan W."/>
            <person name="Andreopoulos W.B."/>
            <person name="Clum A."/>
            <person name="Lindquist E."/>
            <person name="Daum C."/>
            <person name="Ramamoorthy G.K."/>
            <person name="Gryganskyi A."/>
            <person name="Culley D."/>
            <person name="Magnuson J.K."/>
            <person name="James T.Y."/>
            <person name="O'Malley M.A."/>
            <person name="Stajich J.E."/>
            <person name="Spatafora J.W."/>
            <person name="Visel A."/>
            <person name="Grigoriev I.V."/>
        </authorList>
    </citation>
    <scope>NUCLEOTIDE SEQUENCE [LARGE SCALE GENOMIC DNA]</scope>
    <source>
        <strain evidence="14">finn</strain>
    </source>
</reference>
<accession>A0A1Y1VNF7</accession>
<dbReference type="Pfam" id="PF08492">
    <property type="entry name" value="SRP72"/>
    <property type="match status" value="1"/>
</dbReference>
<dbReference type="AlphaFoldDB" id="A0A1Y1VNF7"/>
<evidence type="ECO:0000256" key="10">
    <source>
        <dbReference type="SAM" id="Coils"/>
    </source>
</evidence>
<feature type="region of interest" description="Disordered" evidence="11">
    <location>
        <begin position="551"/>
        <end position="570"/>
    </location>
</feature>
<feature type="region of interest" description="Disordered" evidence="11">
    <location>
        <begin position="590"/>
        <end position="663"/>
    </location>
</feature>
<evidence type="ECO:0000256" key="1">
    <source>
        <dbReference type="ARBA" id="ARBA00004240"/>
    </source>
</evidence>
<evidence type="ECO:0000256" key="7">
    <source>
        <dbReference type="ARBA" id="ARBA00023135"/>
    </source>
</evidence>
<dbReference type="PANTHER" id="PTHR14094:SF9">
    <property type="entry name" value="SIGNAL RECOGNITION PARTICLE SUBUNIT SRP72"/>
    <property type="match status" value="1"/>
</dbReference>
<feature type="domain" description="Signal recognition particle SRP72 subunit RNA-binding" evidence="12">
    <location>
        <begin position="544"/>
        <end position="589"/>
    </location>
</feature>
<dbReference type="GO" id="GO:0006614">
    <property type="term" value="P:SRP-dependent cotranslational protein targeting to membrane"/>
    <property type="evidence" value="ECO:0007669"/>
    <property type="project" value="UniProtKB-UniRule"/>
</dbReference>
<evidence type="ECO:0000256" key="9">
    <source>
        <dbReference type="PIRNR" id="PIRNR038922"/>
    </source>
</evidence>
<feature type="compositionally biased region" description="Basic residues" evidence="11">
    <location>
        <begin position="647"/>
        <end position="663"/>
    </location>
</feature>
<evidence type="ECO:0000313" key="14">
    <source>
        <dbReference type="Proteomes" id="UP000193719"/>
    </source>
</evidence>
<evidence type="ECO:0000256" key="2">
    <source>
        <dbReference type="ARBA" id="ARBA00004496"/>
    </source>
</evidence>
<comment type="function">
    <text evidence="9">Component of the signal recognition particle (SRP) complex, a ribonucleoprotein complex that mediates the cotranslational targeting of secretory and membrane proteins to the endoplasmic reticulum (ER).</text>
</comment>